<feature type="compositionally biased region" description="Low complexity" evidence="9">
    <location>
        <begin position="862"/>
        <end position="875"/>
    </location>
</feature>
<keyword evidence="2 10" id="KW-0812">Transmembrane</keyword>
<evidence type="ECO:0000256" key="2">
    <source>
        <dbReference type="ARBA" id="ARBA00022692"/>
    </source>
</evidence>
<protein>
    <submittedName>
        <fullName evidence="11">Regulator of rDNA transcription protein 8</fullName>
    </submittedName>
</protein>
<feature type="transmembrane region" description="Helical" evidence="10">
    <location>
        <begin position="70"/>
        <end position="90"/>
    </location>
</feature>
<dbReference type="GO" id="GO:0005811">
    <property type="term" value="C:lipid droplet"/>
    <property type="evidence" value="ECO:0007669"/>
    <property type="project" value="TreeGrafter"/>
</dbReference>
<dbReference type="Gene3D" id="4.10.240.10">
    <property type="entry name" value="Zn(2)-C6 fungal-type DNA-binding domain"/>
    <property type="match status" value="1"/>
</dbReference>
<dbReference type="Pfam" id="PF07264">
    <property type="entry name" value="EI24"/>
    <property type="match status" value="1"/>
</dbReference>
<dbReference type="GO" id="GO:0005628">
    <property type="term" value="C:prospore membrane"/>
    <property type="evidence" value="ECO:0007669"/>
    <property type="project" value="TreeGrafter"/>
</dbReference>
<dbReference type="CDD" id="cd00067">
    <property type="entry name" value="GAL4"/>
    <property type="match status" value="1"/>
</dbReference>
<keyword evidence="4" id="KW-0805">Transcription regulation</keyword>
<dbReference type="InterPro" id="IPR036864">
    <property type="entry name" value="Zn2-C6_fun-type_DNA-bd_sf"/>
</dbReference>
<keyword evidence="8" id="KW-0539">Nucleus</keyword>
<dbReference type="PANTHER" id="PTHR34292:SF1">
    <property type="entry name" value="OUTER SPORE WALL PROTEIN RRT8"/>
    <property type="match status" value="1"/>
</dbReference>
<gene>
    <name evidence="11" type="ORF">GQ26_0062650</name>
</gene>
<evidence type="ECO:0000256" key="5">
    <source>
        <dbReference type="ARBA" id="ARBA00023125"/>
    </source>
</evidence>
<evidence type="ECO:0000256" key="1">
    <source>
        <dbReference type="ARBA" id="ARBA00004141"/>
    </source>
</evidence>
<evidence type="ECO:0000256" key="10">
    <source>
        <dbReference type="SAM" id="Phobius"/>
    </source>
</evidence>
<dbReference type="EMBL" id="JPOX01000006">
    <property type="protein sequence ID" value="KFX51002.1"/>
    <property type="molecule type" value="Genomic_DNA"/>
</dbReference>
<keyword evidence="7" id="KW-0804">Transcription</keyword>
<dbReference type="GO" id="GO:0005619">
    <property type="term" value="C:ascospore wall"/>
    <property type="evidence" value="ECO:0007669"/>
    <property type="project" value="TreeGrafter"/>
</dbReference>
<dbReference type="PANTHER" id="PTHR34292">
    <property type="entry name" value="OUTER SPORE WALL PROTEIN LDS1"/>
    <property type="match status" value="1"/>
</dbReference>
<dbReference type="CDD" id="cd12148">
    <property type="entry name" value="fungal_TF_MHR"/>
    <property type="match status" value="1"/>
</dbReference>
<dbReference type="InterPro" id="IPR052786">
    <property type="entry name" value="Spore_wall_assembly"/>
</dbReference>
<dbReference type="GO" id="GO:0000981">
    <property type="term" value="F:DNA-binding transcription factor activity, RNA polymerase II-specific"/>
    <property type="evidence" value="ECO:0007669"/>
    <property type="project" value="InterPro"/>
</dbReference>
<reference evidence="11" key="2">
    <citation type="journal article" date="2014" name="PLoS Genet.">
        <title>Signature gene expression reveals novel clues to the molecular mechanisms of dimorphic transition in Penicillium marneffei.</title>
        <authorList>
            <person name="Yang E."/>
            <person name="Wang G."/>
            <person name="Cai J."/>
            <person name="Woo P.C."/>
            <person name="Lau S.K."/>
            <person name="Yuen K.-Y."/>
            <person name="Chow W.-N."/>
            <person name="Lin X."/>
        </authorList>
    </citation>
    <scope>NUCLEOTIDE SEQUENCE</scope>
    <source>
        <strain evidence="11">PM1</strain>
    </source>
</reference>
<feature type="transmembrane region" description="Helical" evidence="10">
    <location>
        <begin position="153"/>
        <end position="176"/>
    </location>
</feature>
<accession>A0A093VER5</accession>
<organism evidence="11">
    <name type="scientific">Talaromyces marneffei PM1</name>
    <dbReference type="NCBI Taxonomy" id="1077442"/>
    <lineage>
        <taxon>Eukaryota</taxon>
        <taxon>Fungi</taxon>
        <taxon>Dikarya</taxon>
        <taxon>Ascomycota</taxon>
        <taxon>Pezizomycotina</taxon>
        <taxon>Eurotiomycetes</taxon>
        <taxon>Eurotiomycetidae</taxon>
        <taxon>Eurotiales</taxon>
        <taxon>Trichocomaceae</taxon>
        <taxon>Talaromyces</taxon>
        <taxon>Talaromyces sect. Talaromyces</taxon>
    </lineage>
</organism>
<keyword evidence="5" id="KW-0238">DNA-binding</keyword>
<reference key="1">
    <citation type="journal article" date="2014" name="PLoS Genet.">
        <title>Signature Gene Expression Reveals Novel Clues to the Molecular Mechanisms of Dimorphic Transition in Penicillium marneffei.</title>
        <authorList>
            <person name="Yang E."/>
            <person name="Wang G."/>
            <person name="Cai J."/>
            <person name="Woo P.C."/>
            <person name="Lau S.K."/>
            <person name="Yuen K.-Y."/>
            <person name="Chow W.-N."/>
            <person name="Lin X."/>
        </authorList>
    </citation>
    <scope>NUCLEOTIDE SEQUENCE [LARGE SCALE GENOMIC DNA]</scope>
    <source>
        <strain>PM1</strain>
    </source>
</reference>
<keyword evidence="3 10" id="KW-1133">Transmembrane helix</keyword>
<name>A0A093VER5_TALMA</name>
<feature type="region of interest" description="Disordered" evidence="9">
    <location>
        <begin position="313"/>
        <end position="345"/>
    </location>
</feature>
<feature type="region of interest" description="Disordered" evidence="9">
    <location>
        <begin position="855"/>
        <end position="883"/>
    </location>
</feature>
<evidence type="ECO:0000256" key="3">
    <source>
        <dbReference type="ARBA" id="ARBA00022989"/>
    </source>
</evidence>
<dbReference type="InterPro" id="IPR059112">
    <property type="entry name" value="CysZ/EI24"/>
</dbReference>
<feature type="region of interest" description="Disordered" evidence="9">
    <location>
        <begin position="761"/>
        <end position="790"/>
    </location>
</feature>
<evidence type="ECO:0000256" key="8">
    <source>
        <dbReference type="ARBA" id="ARBA00023242"/>
    </source>
</evidence>
<dbReference type="InterPro" id="IPR001138">
    <property type="entry name" value="Zn2Cys6_DnaBD"/>
</dbReference>
<feature type="transmembrane region" description="Helical" evidence="10">
    <location>
        <begin position="208"/>
        <end position="241"/>
    </location>
</feature>
<dbReference type="AlphaFoldDB" id="A0A093VER5"/>
<dbReference type="GO" id="GO:0003677">
    <property type="term" value="F:DNA binding"/>
    <property type="evidence" value="ECO:0007669"/>
    <property type="project" value="UniProtKB-KW"/>
</dbReference>
<sequence>MPGSPRLRNATWLHPLRGIVYFASRPFLWPLLRGRLLPIFLLSGFIYTLLFFFTYLPQVAFLAIFQGHSAWVNGAFLVLGEGSAIVALLFEAFFVDETLVDVFDAVLINEGFEEMVNRERVIYPDGANPVQRLGKPTTSAVYAPFSFRQIIEFIFLLPLNFVPVAGVPMFLILTGYRAGPFHHWRYFQLLGFTKDKRKRFVRNRQLKYTAFGTVAMILQLIPVLSMLFLLTTAAGSALWAAEMEKHRAFLETHQFERGEPEYHDDPCDEGGPPCQSCIALDIPCTFDRPKKRRGPPNKHAEALKKQKAECTIAAPASSSSSSPPATVAPSVPALSPTPASAPPTALASFAAPTTITAGGTGPSDTPISNQKIIPLSGESICPLPTLQLLVDDYFTFIHPLVPVPHEPTFREAFARREDLTNGRFLALLASVVGSLVASFPRRPRLHLRTDSAGSLYSNSMALAKRCHDVAVQARGLGYLDTSTTVDDATISYHLSLCSSYIYNPQRSRLYLGECMTILRVYTLYKPSRQGATDSGQIAVGSPVSEPRGQFDDLSETTENLLVQEQGRRLFYVCLAGLQTLHQLGSADGRTYIPPETPTNRYPPFPLEVDDEYITANQVTPQPTGVVSQITGFNANVRIFQCYNPLLALEIAFHDSELVSWERQRQLIWESLQKAKSVTAKLPPELSLNYTQQFSELSSPSVIGGWPPSFGAGTTNRDQDRRRIQYEIQKVNIYISQLSTRSYLVEKYWTLFEGHIRLQRAKAGATDTTPTLPPSNVAMSGESTTSTPDAELHAQTDRIGQTMRQERGLVIKDLLCLLKSVQEIHIEPNGASFCHKVRQIASTLLSLPQETSTTLPITVDPVTGTPTTTTTTTTTPPTGPQPLSTSDAEKYLRTFLNILVRLEGVGVTGGDPLQSNTVTENLNIKPHDLDMSINPATTTTTTNINATILDTNMDAGGNLSNAITATTLINDPLLAAAAYPSPNHNEAFLLPMSYTGDGVSSQEEEEMRQWANLKEFQKTFVEDGGLLYPI</sequence>
<feature type="compositionally biased region" description="Polar residues" evidence="9">
    <location>
        <begin position="776"/>
        <end position="787"/>
    </location>
</feature>
<proteinExistence type="predicted"/>
<evidence type="ECO:0000256" key="4">
    <source>
        <dbReference type="ARBA" id="ARBA00023015"/>
    </source>
</evidence>
<evidence type="ECO:0000256" key="9">
    <source>
        <dbReference type="SAM" id="MobiDB-lite"/>
    </source>
</evidence>
<evidence type="ECO:0000313" key="11">
    <source>
        <dbReference type="EMBL" id="KFX51002.1"/>
    </source>
</evidence>
<keyword evidence="6 10" id="KW-0472">Membrane</keyword>
<evidence type="ECO:0000256" key="7">
    <source>
        <dbReference type="ARBA" id="ARBA00023163"/>
    </source>
</evidence>
<dbReference type="GO" id="GO:0008270">
    <property type="term" value="F:zinc ion binding"/>
    <property type="evidence" value="ECO:0007669"/>
    <property type="project" value="InterPro"/>
</dbReference>
<evidence type="ECO:0000256" key="6">
    <source>
        <dbReference type="ARBA" id="ARBA00023136"/>
    </source>
</evidence>
<comment type="subcellular location">
    <subcellularLocation>
        <location evidence="1">Membrane</location>
        <topology evidence="1">Multi-pass membrane protein</topology>
    </subcellularLocation>
</comment>
<comment type="caution">
    <text evidence="11">The sequence shown here is derived from an EMBL/GenBank/DDBJ whole genome shotgun (WGS) entry which is preliminary data.</text>
</comment>
<feature type="transmembrane region" description="Helical" evidence="10">
    <location>
        <begin position="39"/>
        <end position="64"/>
    </location>
</feature>